<dbReference type="Pfam" id="PF17645">
    <property type="entry name" value="Amdase"/>
    <property type="match status" value="1"/>
</dbReference>
<dbReference type="InterPro" id="IPR026286">
    <property type="entry name" value="MaiA/AMDase"/>
</dbReference>
<dbReference type="Proteomes" id="UP001209083">
    <property type="component" value="Chromosome"/>
</dbReference>
<proteinExistence type="predicted"/>
<dbReference type="RefSeq" id="WP_349639261.1">
    <property type="nucleotide sequence ID" value="NZ_CP090958.1"/>
</dbReference>
<dbReference type="Gene3D" id="3.40.50.12500">
    <property type="match status" value="1"/>
</dbReference>
<organism evidence="2 3">
    <name type="scientific">Saxibacter everestensis</name>
    <dbReference type="NCBI Taxonomy" id="2909229"/>
    <lineage>
        <taxon>Bacteria</taxon>
        <taxon>Bacillati</taxon>
        <taxon>Actinomycetota</taxon>
        <taxon>Actinomycetes</taxon>
        <taxon>Micrococcales</taxon>
        <taxon>Brevibacteriaceae</taxon>
        <taxon>Saxibacter</taxon>
    </lineage>
</organism>
<gene>
    <name evidence="2" type="ORF">LWF01_01455</name>
</gene>
<protein>
    <submittedName>
        <fullName evidence="2">Aspartate/glutamate racemase family protein</fullName>
    </submittedName>
</protein>
<reference evidence="2 3" key="1">
    <citation type="submission" date="2023-05" db="EMBL/GenBank/DDBJ databases">
        <title>Lithophilousrod everest ZFBP1038 complete genpme.</title>
        <authorList>
            <person name="Tian M."/>
        </authorList>
    </citation>
    <scope>NUCLEOTIDE SEQUENCE [LARGE SCALE GENOMIC DNA]</scope>
    <source>
        <strain evidence="2 3">ZFBP1038</strain>
    </source>
</reference>
<dbReference type="EMBL" id="CP090958">
    <property type="protein sequence ID" value="WGW12461.1"/>
    <property type="molecule type" value="Genomic_DNA"/>
</dbReference>
<dbReference type="PANTHER" id="PTHR40267">
    <property type="entry name" value="BLR3294 PROTEIN"/>
    <property type="match status" value="1"/>
</dbReference>
<accession>A0ABY8QW76</accession>
<sequence length="269" mass="28917">MAQTDSSGIPNGPAGQHRIGVVVPYDMALDRELWRWTPPEASLFFTRTPDEMLPVTLEMTEKVGDPQVVLTAARSLRSLAPVSYFYACTSGSFVRGLAAEQHLVEALRATGAPAATASGAVLTALAYLNARLVSIATPYDEPITRRLVEFLGEAGVTVAGEAYLNIREDIPFVPYHRTAELIRSADRAEAEAIVVSCTNLPTYDLIAPLEDQLGKPIITANQAGMWAALRNCGLDAVGPGQRLLGTEPTPPLTQQYGHDQVLHSGPEQP</sequence>
<evidence type="ECO:0000256" key="1">
    <source>
        <dbReference type="SAM" id="MobiDB-lite"/>
    </source>
</evidence>
<evidence type="ECO:0000313" key="2">
    <source>
        <dbReference type="EMBL" id="WGW12461.1"/>
    </source>
</evidence>
<dbReference type="PIRSF" id="PIRSF015736">
    <property type="entry name" value="MI"/>
    <property type="match status" value="1"/>
</dbReference>
<keyword evidence="3" id="KW-1185">Reference proteome</keyword>
<dbReference type="InterPro" id="IPR053714">
    <property type="entry name" value="Iso_Racemase_Enz_sf"/>
</dbReference>
<evidence type="ECO:0000313" key="3">
    <source>
        <dbReference type="Proteomes" id="UP001209083"/>
    </source>
</evidence>
<feature type="region of interest" description="Disordered" evidence="1">
    <location>
        <begin position="240"/>
        <end position="269"/>
    </location>
</feature>
<dbReference type="PANTHER" id="PTHR40267:SF1">
    <property type="entry name" value="BLR3294 PROTEIN"/>
    <property type="match status" value="1"/>
</dbReference>
<name>A0ABY8QW76_9MICO</name>